<gene>
    <name evidence="9" type="ORF">HYH03_001185</name>
</gene>
<dbReference type="GO" id="GO:0016491">
    <property type="term" value="F:oxidoreductase activity"/>
    <property type="evidence" value="ECO:0007669"/>
    <property type="project" value="UniProtKB-KW"/>
</dbReference>
<evidence type="ECO:0000256" key="2">
    <source>
        <dbReference type="ARBA" id="ARBA00022723"/>
    </source>
</evidence>
<dbReference type="InterPro" id="IPR008972">
    <property type="entry name" value="Cupredoxin"/>
</dbReference>
<evidence type="ECO:0000256" key="5">
    <source>
        <dbReference type="SAM" id="MobiDB-lite"/>
    </source>
</evidence>
<evidence type="ECO:0000313" key="10">
    <source>
        <dbReference type="Proteomes" id="UP000612055"/>
    </source>
</evidence>
<evidence type="ECO:0000313" key="9">
    <source>
        <dbReference type="EMBL" id="KAG2501399.1"/>
    </source>
</evidence>
<name>A0A836C6Y1_9CHLO</name>
<comment type="similarity">
    <text evidence="1">Belongs to the multicopper oxidase family.</text>
</comment>
<evidence type="ECO:0000256" key="3">
    <source>
        <dbReference type="ARBA" id="ARBA00023002"/>
    </source>
</evidence>
<dbReference type="PANTHER" id="PTHR11709">
    <property type="entry name" value="MULTI-COPPER OXIDASE"/>
    <property type="match status" value="1"/>
</dbReference>
<feature type="signal peptide" evidence="6">
    <location>
        <begin position="1"/>
        <end position="25"/>
    </location>
</feature>
<dbReference type="PROSITE" id="PS00080">
    <property type="entry name" value="MULTICOPPER_OXIDASE2"/>
    <property type="match status" value="1"/>
</dbReference>
<dbReference type="InterPro" id="IPR045087">
    <property type="entry name" value="Cu-oxidase_fam"/>
</dbReference>
<keyword evidence="3" id="KW-0560">Oxidoreductase</keyword>
<feature type="compositionally biased region" description="Basic and acidic residues" evidence="5">
    <location>
        <begin position="543"/>
        <end position="552"/>
    </location>
</feature>
<evidence type="ECO:0000256" key="4">
    <source>
        <dbReference type="ARBA" id="ARBA00023008"/>
    </source>
</evidence>
<dbReference type="InterPro" id="IPR011707">
    <property type="entry name" value="Cu-oxidase-like_N"/>
</dbReference>
<dbReference type="AlphaFoldDB" id="A0A836C6Y1"/>
<dbReference type="InterPro" id="IPR011706">
    <property type="entry name" value="Cu-oxidase_C"/>
</dbReference>
<evidence type="ECO:0000259" key="8">
    <source>
        <dbReference type="Pfam" id="PF07732"/>
    </source>
</evidence>
<organism evidence="9 10">
    <name type="scientific">Edaphochlamys debaryana</name>
    <dbReference type="NCBI Taxonomy" id="47281"/>
    <lineage>
        <taxon>Eukaryota</taxon>
        <taxon>Viridiplantae</taxon>
        <taxon>Chlorophyta</taxon>
        <taxon>core chlorophytes</taxon>
        <taxon>Chlorophyceae</taxon>
        <taxon>CS clade</taxon>
        <taxon>Chlamydomonadales</taxon>
        <taxon>Chlamydomonadales incertae sedis</taxon>
        <taxon>Edaphochlamys</taxon>
    </lineage>
</organism>
<dbReference type="Pfam" id="PF07731">
    <property type="entry name" value="Cu-oxidase_2"/>
    <property type="match status" value="1"/>
</dbReference>
<dbReference type="Gene3D" id="2.60.40.420">
    <property type="entry name" value="Cupredoxins - blue copper proteins"/>
    <property type="match status" value="4"/>
</dbReference>
<evidence type="ECO:0000256" key="1">
    <source>
        <dbReference type="ARBA" id="ARBA00010609"/>
    </source>
</evidence>
<evidence type="ECO:0000256" key="6">
    <source>
        <dbReference type="SAM" id="SignalP"/>
    </source>
</evidence>
<feature type="chain" id="PRO_5032623025" evidence="6">
    <location>
        <begin position="26"/>
        <end position="1135"/>
    </location>
</feature>
<protein>
    <submittedName>
        <fullName evidence="9">Uncharacterized protein</fullName>
    </submittedName>
</protein>
<dbReference type="SUPFAM" id="SSF49503">
    <property type="entry name" value="Cupredoxins"/>
    <property type="match status" value="6"/>
</dbReference>
<evidence type="ECO:0000259" key="7">
    <source>
        <dbReference type="Pfam" id="PF07731"/>
    </source>
</evidence>
<dbReference type="FunFam" id="2.60.40.420:FF:000028">
    <property type="entry name" value="Ceruloplasmin"/>
    <property type="match status" value="1"/>
</dbReference>
<keyword evidence="10" id="KW-1185">Reference proteome</keyword>
<dbReference type="InterPro" id="IPR033138">
    <property type="entry name" value="Cu_oxidase_CS"/>
</dbReference>
<sequence>MRLDIALTLTLALLALAPGAQVADAARNRQPRPPKPPRSPKRPRPKPSAQPGGAQPFDTVDLGDVRGATYFIAADQVVWNFAPSGRNRCFAPVLAARFRLAPGVEVAGSGNYSMAQYRQYCDSSFRALKPRGPEWDHLGSLGPALYGTIGDVIRIVFRNNLPYAVNMAPTGGFLPYEHVNTSLEAAAVGGWRSAGPEPVAPGGTVIYLWKVTEAAGPAAASTVSSRLWLYRSSVDPVAHDNAGLVGPLLAVARGAAGADGRPADVDREVVSVFQVVRLSQVPGLQLPADPADRDADVFRPHAINGFVWCNAPPASLRLRVGQRVRWHVGSVGSSDGLHNFHWHGHVVELNGHHIDQFSGIPAATYSVNLTPLEPGDWLFHCHVNDHMDMGMAGLYSVVGSPAPEAGGGVERRHYIAAEEVEWDYLGGGAAEDACSTPAIPILSGHPGYPFISGPRASAGVSPPRFGTKVVKTLYVEYTDASFATPRARPPSEAYLGALGPLLRASVGDTLRVTFLNRAPFPATMHPHGMRYDKASEGTPYEDGTGRRMKADDAVQPGQSYEYVWKVTEFSGPGPSDPSSLLWMYHSHLDETGETNAGLVGGILVTAKGMARSPSDPRPSDVDTEIVALLTISDEAASSNFLTNLRRVDPAAAADPARVAELRGDPGFRASLRRYGINGYLYCHMPRPVLDSGMIARIHVMAVGSEGDAHTAHAGGLRFAAQGMAADSLQIGPGGMASADVVLGQPGTYELSCLVSDHTARGMRAAFVVGRGAGGLTTFPSGRTRTYFVQAEPIDWDYAPQGYVNCTHTDLAAAAAARLSHGPNTIGSRYRKAVYREYTDASFTTRAQAPPHQGLMGPTLMSEVGDSLHVVFRNALTDLPYYPVGLHPGGGLEDAGSDAACLEGRPIAAGETCTYRWLVPESAGPSRADANTAVYGYTSGGAAAPTAPSAGLAGLLVVGGRGQLEAQPEGGPPLPRGVDAVVSLYWQGRGPLPWGVDAVVSLYWQAVDETASPYLPANAAAAGLTEEAVLANQEAHVMRSINGYLYCNLPRPAVRTGSAVRWLMLAYGGEAQFHAPHFEGQVVTVDRMGWGTLPSLMPATARVADMLAGPVGTWLLYCDVHADYEAGMIAQFDVLP</sequence>
<dbReference type="Proteomes" id="UP000612055">
    <property type="component" value="Unassembled WGS sequence"/>
</dbReference>
<dbReference type="PROSITE" id="PS00079">
    <property type="entry name" value="MULTICOPPER_OXIDASE1"/>
    <property type="match status" value="3"/>
</dbReference>
<keyword evidence="4" id="KW-0186">Copper</keyword>
<dbReference type="OrthoDB" id="2121828at2759"/>
<keyword evidence="2" id="KW-0479">Metal-binding</keyword>
<feature type="domain" description="Plastocyanin-like" evidence="7">
    <location>
        <begin position="304"/>
        <end position="395"/>
    </location>
</feature>
<dbReference type="GO" id="GO:0005507">
    <property type="term" value="F:copper ion binding"/>
    <property type="evidence" value="ECO:0007669"/>
    <property type="project" value="InterPro"/>
</dbReference>
<dbReference type="PANTHER" id="PTHR11709:SF486">
    <property type="entry name" value="MULTICOPPER OXIDASE"/>
    <property type="match status" value="1"/>
</dbReference>
<feature type="domain" description="Plastocyanin-like" evidence="8">
    <location>
        <begin position="498"/>
        <end position="606"/>
    </location>
</feature>
<comment type="caution">
    <text evidence="9">The sequence shown here is derived from an EMBL/GenBank/DDBJ whole genome shotgun (WGS) entry which is preliminary data.</text>
</comment>
<proteinExistence type="inferred from homology"/>
<feature type="region of interest" description="Disordered" evidence="5">
    <location>
        <begin position="526"/>
        <end position="552"/>
    </location>
</feature>
<dbReference type="Pfam" id="PF07732">
    <property type="entry name" value="Cu-oxidase_3"/>
    <property type="match status" value="1"/>
</dbReference>
<dbReference type="InterPro" id="IPR002355">
    <property type="entry name" value="Cu_oxidase_Cu_BS"/>
</dbReference>
<keyword evidence="6" id="KW-0732">Signal</keyword>
<dbReference type="EMBL" id="JAEHOE010000002">
    <property type="protein sequence ID" value="KAG2501399.1"/>
    <property type="molecule type" value="Genomic_DNA"/>
</dbReference>
<feature type="region of interest" description="Disordered" evidence="5">
    <location>
        <begin position="21"/>
        <end position="58"/>
    </location>
</feature>
<reference evidence="9" key="1">
    <citation type="journal article" date="2020" name="bioRxiv">
        <title>Comparative genomics of Chlamydomonas.</title>
        <authorList>
            <person name="Craig R.J."/>
            <person name="Hasan A.R."/>
            <person name="Ness R.W."/>
            <person name="Keightley P.D."/>
        </authorList>
    </citation>
    <scope>NUCLEOTIDE SEQUENCE</scope>
    <source>
        <strain evidence="9">CCAP 11/70</strain>
    </source>
</reference>
<accession>A0A836C6Y1</accession>